<dbReference type="PROSITE" id="PS01071">
    <property type="entry name" value="GRPE"/>
    <property type="match status" value="1"/>
</dbReference>
<dbReference type="Proteomes" id="UP001621714">
    <property type="component" value="Unassembled WGS sequence"/>
</dbReference>
<evidence type="ECO:0000256" key="5">
    <source>
        <dbReference type="RuleBase" id="RU004478"/>
    </source>
</evidence>
<dbReference type="Gene3D" id="3.90.20.20">
    <property type="match status" value="1"/>
</dbReference>
<comment type="caution">
    <text evidence="8">The sequence shown here is derived from an EMBL/GenBank/DDBJ whole genome shotgun (WGS) entry which is preliminary data.</text>
</comment>
<dbReference type="Pfam" id="PF01025">
    <property type="entry name" value="GrpE"/>
    <property type="match status" value="1"/>
</dbReference>
<dbReference type="SUPFAM" id="SSF58014">
    <property type="entry name" value="Coiled-coil domain of nucleotide exchange factor GrpE"/>
    <property type="match status" value="1"/>
</dbReference>
<dbReference type="NCBIfam" id="NF010748">
    <property type="entry name" value="PRK14150.1"/>
    <property type="match status" value="1"/>
</dbReference>
<comment type="subcellular location">
    <subcellularLocation>
        <location evidence="3">Cytoplasm</location>
    </subcellularLocation>
</comment>
<comment type="subunit">
    <text evidence="3">Homodimer.</text>
</comment>
<evidence type="ECO:0000256" key="4">
    <source>
        <dbReference type="RuleBase" id="RU000639"/>
    </source>
</evidence>
<protein>
    <recommendedName>
        <fullName evidence="3 4">Protein GrpE</fullName>
    </recommendedName>
    <alternativeName>
        <fullName evidence="3">HSP-70 cofactor</fullName>
    </alternativeName>
</protein>
<dbReference type="Gene3D" id="2.30.22.10">
    <property type="entry name" value="Head domain of nucleotide exchange factor GrpE"/>
    <property type="match status" value="1"/>
</dbReference>
<gene>
    <name evidence="3 8" type="primary">grpE</name>
    <name evidence="8" type="ORF">V6U78_04210</name>
</gene>
<comment type="similarity">
    <text evidence="1 3 5">Belongs to the GrpE family.</text>
</comment>
<keyword evidence="9" id="KW-1185">Reference proteome</keyword>
<dbReference type="RefSeq" id="WP_405337542.1">
    <property type="nucleotide sequence ID" value="NZ_JBANFI010000002.1"/>
</dbReference>
<sequence>MSHPEDSKPTAAEEQTNEAVVEPLDLSPEEQIAGLTAQIETLQQELAEAKDQMLRAAADAQNARRRAEADIEKAHKFALEKFAKELLPVADSLEKASDAMVSAEESQREGVAMTLKMFIGALEKFNIHQVHPQGETFNPQFHEAMSMVPNPELPAHAVMDVLQKGYTLNERLLRPAMVVVATGGPAKKDD</sequence>
<keyword evidence="3" id="KW-0963">Cytoplasm</keyword>
<evidence type="ECO:0000256" key="6">
    <source>
        <dbReference type="SAM" id="Coils"/>
    </source>
</evidence>
<dbReference type="PANTHER" id="PTHR21237:SF23">
    <property type="entry name" value="GRPE PROTEIN HOMOLOG, MITOCHONDRIAL"/>
    <property type="match status" value="1"/>
</dbReference>
<name>A0ABW8PVB7_9GAMM</name>
<feature type="coiled-coil region" evidence="6">
    <location>
        <begin position="32"/>
        <end position="70"/>
    </location>
</feature>
<evidence type="ECO:0000256" key="7">
    <source>
        <dbReference type="SAM" id="MobiDB-lite"/>
    </source>
</evidence>
<dbReference type="InterPro" id="IPR013805">
    <property type="entry name" value="GrpE_CC"/>
</dbReference>
<accession>A0ABW8PVB7</accession>
<proteinExistence type="inferred from homology"/>
<keyword evidence="2 3" id="KW-0143">Chaperone</keyword>
<dbReference type="HAMAP" id="MF_01151">
    <property type="entry name" value="GrpE"/>
    <property type="match status" value="1"/>
</dbReference>
<keyword evidence="3 4" id="KW-0346">Stress response</keyword>
<feature type="region of interest" description="Disordered" evidence="7">
    <location>
        <begin position="1"/>
        <end position="27"/>
    </location>
</feature>
<reference evidence="8 9" key="1">
    <citation type="submission" date="2024-02" db="EMBL/GenBank/DDBJ databases">
        <title>Marinospirillum sp. MEB 164 isolated from Lonar lake sediment.</title>
        <authorList>
            <person name="Joshi A."/>
            <person name="Thite S."/>
        </authorList>
    </citation>
    <scope>NUCLEOTIDE SEQUENCE [LARGE SCALE GENOMIC DNA]</scope>
    <source>
        <strain evidence="8 9">MEB164</strain>
    </source>
</reference>
<dbReference type="InterPro" id="IPR009012">
    <property type="entry name" value="GrpE_head"/>
</dbReference>
<dbReference type="CDD" id="cd00446">
    <property type="entry name" value="GrpE"/>
    <property type="match status" value="1"/>
</dbReference>
<evidence type="ECO:0000256" key="2">
    <source>
        <dbReference type="ARBA" id="ARBA00023186"/>
    </source>
</evidence>
<keyword evidence="6" id="KW-0175">Coiled coil</keyword>
<dbReference type="InterPro" id="IPR000740">
    <property type="entry name" value="GrpE"/>
</dbReference>
<dbReference type="PANTHER" id="PTHR21237">
    <property type="entry name" value="GRPE PROTEIN"/>
    <property type="match status" value="1"/>
</dbReference>
<evidence type="ECO:0000313" key="8">
    <source>
        <dbReference type="EMBL" id="MFK7160237.1"/>
    </source>
</evidence>
<evidence type="ECO:0000256" key="1">
    <source>
        <dbReference type="ARBA" id="ARBA00009054"/>
    </source>
</evidence>
<evidence type="ECO:0000256" key="3">
    <source>
        <dbReference type="HAMAP-Rule" id="MF_01151"/>
    </source>
</evidence>
<dbReference type="EMBL" id="JBANFI010000002">
    <property type="protein sequence ID" value="MFK7160237.1"/>
    <property type="molecule type" value="Genomic_DNA"/>
</dbReference>
<dbReference type="SUPFAM" id="SSF51064">
    <property type="entry name" value="Head domain of nucleotide exchange factor GrpE"/>
    <property type="match status" value="1"/>
</dbReference>
<organism evidence="8 9">
    <name type="scientific">Marinospirillum alkalitolerans</name>
    <dbReference type="NCBI Taxonomy" id="3123374"/>
    <lineage>
        <taxon>Bacteria</taxon>
        <taxon>Pseudomonadati</taxon>
        <taxon>Pseudomonadota</taxon>
        <taxon>Gammaproteobacteria</taxon>
        <taxon>Oceanospirillales</taxon>
        <taxon>Oceanospirillaceae</taxon>
        <taxon>Marinospirillum</taxon>
    </lineage>
</organism>
<dbReference type="NCBIfam" id="NF010737">
    <property type="entry name" value="PRK14139.1"/>
    <property type="match status" value="1"/>
</dbReference>
<dbReference type="PRINTS" id="PR00773">
    <property type="entry name" value="GRPEPROTEIN"/>
</dbReference>
<evidence type="ECO:0000313" key="9">
    <source>
        <dbReference type="Proteomes" id="UP001621714"/>
    </source>
</evidence>
<comment type="function">
    <text evidence="3 4">Participates actively in the response to hyperosmotic and heat shock by preventing the aggregation of stress-denatured proteins, in association with DnaK and GrpE. It is the nucleotide exchange factor for DnaK and may function as a thermosensor. Unfolded proteins bind initially to DnaJ; upon interaction with the DnaJ-bound protein, DnaK hydrolyzes its bound ATP, resulting in the formation of a stable complex. GrpE releases ADP from DnaK; ATP binding to DnaK triggers the release of the substrate protein, thus completing the reaction cycle. Several rounds of ATP-dependent interactions between DnaJ, DnaK and GrpE are required for fully efficient folding.</text>
</comment>